<keyword evidence="5 10" id="KW-0812">Transmembrane</keyword>
<feature type="transmembrane region" description="Helical" evidence="10">
    <location>
        <begin position="201"/>
        <end position="219"/>
    </location>
</feature>
<feature type="transmembrane region" description="Helical" evidence="10">
    <location>
        <begin position="239"/>
        <end position="257"/>
    </location>
</feature>
<evidence type="ECO:0000256" key="2">
    <source>
        <dbReference type="ARBA" id="ARBA00010694"/>
    </source>
</evidence>
<dbReference type="InterPro" id="IPR013657">
    <property type="entry name" value="SCL35B1-4/HUT1"/>
</dbReference>
<evidence type="ECO:0000313" key="11">
    <source>
        <dbReference type="EMBL" id="WBW71305.1"/>
    </source>
</evidence>
<keyword evidence="6" id="KW-0256">Endoplasmic reticulum</keyword>
<feature type="transmembrane region" description="Helical" evidence="10">
    <location>
        <begin position="44"/>
        <end position="64"/>
    </location>
</feature>
<dbReference type="EMBL" id="CP115611">
    <property type="protein sequence ID" value="WBW71305.1"/>
    <property type="molecule type" value="Genomic_DNA"/>
</dbReference>
<organism evidence="11 12">
    <name type="scientific">Schizosaccharomyces osmophilus</name>
    <dbReference type="NCBI Taxonomy" id="2545709"/>
    <lineage>
        <taxon>Eukaryota</taxon>
        <taxon>Fungi</taxon>
        <taxon>Dikarya</taxon>
        <taxon>Ascomycota</taxon>
        <taxon>Taphrinomycotina</taxon>
        <taxon>Schizosaccharomycetes</taxon>
        <taxon>Schizosaccharomycetales</taxon>
        <taxon>Schizosaccharomycetaceae</taxon>
        <taxon>Schizosaccharomyces</taxon>
    </lineage>
</organism>
<evidence type="ECO:0000313" key="12">
    <source>
        <dbReference type="Proteomes" id="UP001212411"/>
    </source>
</evidence>
<evidence type="ECO:0000256" key="4">
    <source>
        <dbReference type="ARBA" id="ARBA00022597"/>
    </source>
</evidence>
<feature type="transmembrane region" description="Helical" evidence="10">
    <location>
        <begin position="7"/>
        <end position="24"/>
    </location>
</feature>
<dbReference type="PANTHER" id="PTHR10778">
    <property type="entry name" value="SOLUTE CARRIER FAMILY 35 MEMBER B"/>
    <property type="match status" value="1"/>
</dbReference>
<keyword evidence="4" id="KW-0762">Sugar transport</keyword>
<keyword evidence="7 10" id="KW-1133">Transmembrane helix</keyword>
<comment type="subcellular location">
    <subcellularLocation>
        <location evidence="1">Endoplasmic reticulum membrane</location>
        <topology evidence="1">Multi-pass membrane protein</topology>
    </subcellularLocation>
</comment>
<dbReference type="InterPro" id="IPR037185">
    <property type="entry name" value="EmrE-like"/>
</dbReference>
<dbReference type="RefSeq" id="XP_056035548.1">
    <property type="nucleotide sequence ID" value="XM_056181102.1"/>
</dbReference>
<dbReference type="AlphaFoldDB" id="A0AAE9W8H5"/>
<dbReference type="GO" id="GO:0005460">
    <property type="term" value="F:UDP-glucose transmembrane transporter activity"/>
    <property type="evidence" value="ECO:0007669"/>
    <property type="project" value="TreeGrafter"/>
</dbReference>
<dbReference type="GO" id="GO:0000139">
    <property type="term" value="C:Golgi membrane"/>
    <property type="evidence" value="ECO:0007669"/>
    <property type="project" value="TreeGrafter"/>
</dbReference>
<dbReference type="Proteomes" id="UP001212411">
    <property type="component" value="Chromosome 1"/>
</dbReference>
<proteinExistence type="inferred from homology"/>
<dbReference type="PANTHER" id="PTHR10778:SF10">
    <property type="entry name" value="SOLUTE CARRIER FAMILY 35 MEMBER B1"/>
    <property type="match status" value="1"/>
</dbReference>
<feature type="transmembrane region" description="Helical" evidence="10">
    <location>
        <begin position="164"/>
        <end position="180"/>
    </location>
</feature>
<evidence type="ECO:0000256" key="7">
    <source>
        <dbReference type="ARBA" id="ARBA00022989"/>
    </source>
</evidence>
<feature type="transmembrane region" description="Helical" evidence="10">
    <location>
        <begin position="264"/>
        <end position="284"/>
    </location>
</feature>
<accession>A0AAE9W8H5</accession>
<dbReference type="GO" id="GO:0005789">
    <property type="term" value="C:endoplasmic reticulum membrane"/>
    <property type="evidence" value="ECO:0007669"/>
    <property type="project" value="UniProtKB-SubCell"/>
</dbReference>
<feature type="transmembrane region" description="Helical" evidence="10">
    <location>
        <begin position="76"/>
        <end position="95"/>
    </location>
</feature>
<comment type="similarity">
    <text evidence="2">Belongs to the nucleotide-sugar transporter family. SLC35B subfamily.</text>
</comment>
<name>A0AAE9W8H5_9SCHI</name>
<reference evidence="11 12" key="1">
    <citation type="journal article" date="2023" name="G3 (Bethesda)">
        <title>A high-quality reference genome for the fission yeast Schizosaccharomyces osmophilus.</title>
        <authorList>
            <person name="Jia G.S."/>
            <person name="Zhang W.C."/>
            <person name="Liang Y."/>
            <person name="Liu X.H."/>
            <person name="Rhind N."/>
            <person name="Pidoux A."/>
            <person name="Brysch-Herzberg M."/>
            <person name="Du L.L."/>
        </authorList>
    </citation>
    <scope>NUCLEOTIDE SEQUENCE [LARGE SCALE GENOMIC DNA]</scope>
    <source>
        <strain evidence="11 12">CBS 15793</strain>
    </source>
</reference>
<sequence>MSGSFSQLLLCMVGIYGSFLSWAVMQEKIITRTYDGERFRCPVLLTLAQAMTTVLCGFVWNWLHGVRTKGLAEPKFLGYFAGIALSSSLSSYFGYASMFHLSYPTVILGKSCKLLPVIALHVFLYKRRFPPHKYLIVSMITSGVTVFSYFQSAGSKSKHAENDSLLGLVLLFFNLLMDGITNTTQDRVFGKYKLSSTSMMIAVNLGIACMNALYFLSPFSNQREALAFLQAHPSIIRDIVMFAITGSVGQLFIFYTLEKFGSITLVTITLTRKIFTMLLSIVYFHHPVSLLQWVGIALVFLGISTEASLKITTKTNSKEQKAK</sequence>
<dbReference type="SUPFAM" id="SSF103481">
    <property type="entry name" value="Multidrug resistance efflux transporter EmrE"/>
    <property type="match status" value="1"/>
</dbReference>
<evidence type="ECO:0000256" key="6">
    <source>
        <dbReference type="ARBA" id="ARBA00022824"/>
    </source>
</evidence>
<dbReference type="GeneID" id="80875791"/>
<evidence type="ECO:0000256" key="9">
    <source>
        <dbReference type="ARBA" id="ARBA00041103"/>
    </source>
</evidence>
<dbReference type="KEGG" id="som:SOMG_02310"/>
<dbReference type="GO" id="GO:0005459">
    <property type="term" value="F:UDP-galactose transmembrane transporter activity"/>
    <property type="evidence" value="ECO:0007669"/>
    <property type="project" value="TreeGrafter"/>
</dbReference>
<keyword evidence="8 10" id="KW-0472">Membrane</keyword>
<feature type="transmembrane region" description="Helical" evidence="10">
    <location>
        <begin position="101"/>
        <end position="122"/>
    </location>
</feature>
<dbReference type="Pfam" id="PF08449">
    <property type="entry name" value="UAA"/>
    <property type="match status" value="1"/>
</dbReference>
<evidence type="ECO:0000256" key="3">
    <source>
        <dbReference type="ARBA" id="ARBA00022448"/>
    </source>
</evidence>
<evidence type="ECO:0000256" key="1">
    <source>
        <dbReference type="ARBA" id="ARBA00004477"/>
    </source>
</evidence>
<keyword evidence="3" id="KW-0813">Transport</keyword>
<protein>
    <recommendedName>
        <fullName evidence="9">UDP-galactose transporter homolog 1</fullName>
    </recommendedName>
</protein>
<keyword evidence="12" id="KW-1185">Reference proteome</keyword>
<evidence type="ECO:0000256" key="10">
    <source>
        <dbReference type="SAM" id="Phobius"/>
    </source>
</evidence>
<feature type="transmembrane region" description="Helical" evidence="10">
    <location>
        <begin position="290"/>
        <end position="309"/>
    </location>
</feature>
<feature type="transmembrane region" description="Helical" evidence="10">
    <location>
        <begin position="134"/>
        <end position="152"/>
    </location>
</feature>
<evidence type="ECO:0000256" key="5">
    <source>
        <dbReference type="ARBA" id="ARBA00022692"/>
    </source>
</evidence>
<gene>
    <name evidence="11" type="primary">hut1</name>
    <name evidence="11" type="ORF">SOMG_02310</name>
</gene>
<evidence type="ECO:0000256" key="8">
    <source>
        <dbReference type="ARBA" id="ARBA00023136"/>
    </source>
</evidence>